<name>A0A150GEJ1_GONPE</name>
<dbReference type="PANTHER" id="PTHR37096">
    <property type="entry name" value="YALI0E33429P"/>
    <property type="match status" value="1"/>
</dbReference>
<dbReference type="SUPFAM" id="SSF52540">
    <property type="entry name" value="P-loop containing nucleoside triphosphate hydrolases"/>
    <property type="match status" value="1"/>
</dbReference>
<organism evidence="2 3">
    <name type="scientific">Gonium pectorale</name>
    <name type="common">Green alga</name>
    <dbReference type="NCBI Taxonomy" id="33097"/>
    <lineage>
        <taxon>Eukaryota</taxon>
        <taxon>Viridiplantae</taxon>
        <taxon>Chlorophyta</taxon>
        <taxon>core chlorophytes</taxon>
        <taxon>Chlorophyceae</taxon>
        <taxon>CS clade</taxon>
        <taxon>Chlamydomonadales</taxon>
        <taxon>Volvocaceae</taxon>
        <taxon>Gonium</taxon>
    </lineage>
</organism>
<proteinExistence type="predicted"/>
<gene>
    <name evidence="2" type="ORF">GPECTOR_29g38</name>
</gene>
<evidence type="ECO:0000313" key="2">
    <source>
        <dbReference type="EMBL" id="KXZ48259.1"/>
    </source>
</evidence>
<protein>
    <recommendedName>
        <fullName evidence="1">ORC1/DEAH AAA+ ATPase domain-containing protein</fullName>
    </recommendedName>
</protein>
<feature type="domain" description="ORC1/DEAH AAA+ ATPase" evidence="1">
    <location>
        <begin position="2"/>
        <end position="143"/>
    </location>
</feature>
<dbReference type="GO" id="GO:0016887">
    <property type="term" value="F:ATP hydrolysis activity"/>
    <property type="evidence" value="ECO:0007669"/>
    <property type="project" value="InterPro"/>
</dbReference>
<dbReference type="AlphaFoldDB" id="A0A150GEJ1"/>
<reference evidence="3" key="1">
    <citation type="journal article" date="2016" name="Nat. Commun.">
        <title>The Gonium pectorale genome demonstrates co-option of cell cycle regulation during the evolution of multicellularity.</title>
        <authorList>
            <person name="Hanschen E.R."/>
            <person name="Marriage T.N."/>
            <person name="Ferris P.J."/>
            <person name="Hamaji T."/>
            <person name="Toyoda A."/>
            <person name="Fujiyama A."/>
            <person name="Neme R."/>
            <person name="Noguchi H."/>
            <person name="Minakuchi Y."/>
            <person name="Suzuki M."/>
            <person name="Kawai-Toyooka H."/>
            <person name="Smith D.R."/>
            <person name="Sparks H."/>
            <person name="Anderson J."/>
            <person name="Bakaric R."/>
            <person name="Luria V."/>
            <person name="Karger A."/>
            <person name="Kirschner M.W."/>
            <person name="Durand P.M."/>
            <person name="Michod R.E."/>
            <person name="Nozaki H."/>
            <person name="Olson B.J."/>
        </authorList>
    </citation>
    <scope>NUCLEOTIDE SEQUENCE [LARGE SCALE GENOMIC DNA]</scope>
    <source>
        <strain evidence="3">NIES-2863</strain>
    </source>
</reference>
<dbReference type="EMBL" id="LSYV01000030">
    <property type="protein sequence ID" value="KXZ48259.1"/>
    <property type="molecule type" value="Genomic_DNA"/>
</dbReference>
<dbReference type="STRING" id="33097.A0A150GEJ1"/>
<evidence type="ECO:0000313" key="3">
    <source>
        <dbReference type="Proteomes" id="UP000075714"/>
    </source>
</evidence>
<dbReference type="Pfam" id="PF13401">
    <property type="entry name" value="AAA_22"/>
    <property type="match status" value="1"/>
</dbReference>
<dbReference type="InterPro" id="IPR027417">
    <property type="entry name" value="P-loop_NTPase"/>
</dbReference>
<accession>A0A150GEJ1</accession>
<keyword evidence="3" id="KW-1185">Reference proteome</keyword>
<dbReference type="Gene3D" id="3.40.50.300">
    <property type="entry name" value="P-loop containing nucleotide triphosphate hydrolases"/>
    <property type="match status" value="1"/>
</dbReference>
<dbReference type="OrthoDB" id="2150628at2759"/>
<sequence>MTLVCGPSNCGKSALFKKLKEARPQQQFLIVDLRQQDTTNPAAFASVLQLAMESSGVWPRIRNTKLRFQLGPLNFEAELEPGRKGVAAPKLPLGDLLTLLQNWMDVATAASGERPVLIIDEANKLSDWKETDTSALQGLLDFMVLVSKQVGTLLDEYHVPGLTLPSKVWPKLYALCGGNFGALRWTVARAAASYQDASGVEAAWAAAFEEKCDQAVMRMTLGFDPMNLAACSGLKAAWTQQQWFAVLEELRSHPYHAVPVERMAALLDGNGNGQGVLESLVRFNLLSLRRRSPLVFDLPPEVFTKSSRKTVVVAPNAAAQEYILRGSWKAM</sequence>
<dbReference type="PANTHER" id="PTHR37096:SF1">
    <property type="entry name" value="AAA+ ATPASE DOMAIN-CONTAINING PROTEIN"/>
    <property type="match status" value="1"/>
</dbReference>
<dbReference type="Proteomes" id="UP000075714">
    <property type="component" value="Unassembled WGS sequence"/>
</dbReference>
<dbReference type="InterPro" id="IPR051667">
    <property type="entry name" value="Archaeal_ATPase_domain"/>
</dbReference>
<dbReference type="InterPro" id="IPR049945">
    <property type="entry name" value="AAA_22"/>
</dbReference>
<comment type="caution">
    <text evidence="2">The sequence shown here is derived from an EMBL/GenBank/DDBJ whole genome shotgun (WGS) entry which is preliminary data.</text>
</comment>
<evidence type="ECO:0000259" key="1">
    <source>
        <dbReference type="Pfam" id="PF13401"/>
    </source>
</evidence>